<dbReference type="Proteomes" id="UP001056535">
    <property type="component" value="Chromosome"/>
</dbReference>
<dbReference type="RefSeq" id="WP_252620348.1">
    <property type="nucleotide sequence ID" value="NZ_CP099490.1"/>
</dbReference>
<dbReference type="EMBL" id="CP099490">
    <property type="protein sequence ID" value="USQ75847.1"/>
    <property type="molecule type" value="Genomic_DNA"/>
</dbReference>
<accession>A0ABY4YGG5</accession>
<keyword evidence="2" id="KW-1185">Reference proteome</keyword>
<reference evidence="1" key="1">
    <citation type="submission" date="2022-06" db="EMBL/GenBank/DDBJ databases">
        <title>Ornithinimicrobium JY.X270.</title>
        <authorList>
            <person name="Huang Y."/>
        </authorList>
    </citation>
    <scope>NUCLEOTIDE SEQUENCE</scope>
    <source>
        <strain evidence="1">JY.X270</strain>
    </source>
</reference>
<protein>
    <submittedName>
        <fullName evidence="1">Uncharacterized protein</fullName>
    </submittedName>
</protein>
<organism evidence="1 2">
    <name type="scientific">Ornithinimicrobium cryptoxanthini</name>
    <dbReference type="NCBI Taxonomy" id="2934161"/>
    <lineage>
        <taxon>Bacteria</taxon>
        <taxon>Bacillati</taxon>
        <taxon>Actinomycetota</taxon>
        <taxon>Actinomycetes</taxon>
        <taxon>Micrococcales</taxon>
        <taxon>Ornithinimicrobiaceae</taxon>
        <taxon>Ornithinimicrobium</taxon>
    </lineage>
</organism>
<gene>
    <name evidence="1" type="ORF">NF557_14760</name>
</gene>
<name>A0ABY4YGG5_9MICO</name>
<evidence type="ECO:0000313" key="1">
    <source>
        <dbReference type="EMBL" id="USQ75847.1"/>
    </source>
</evidence>
<evidence type="ECO:0000313" key="2">
    <source>
        <dbReference type="Proteomes" id="UP001056535"/>
    </source>
</evidence>
<sequence>MTLQVLFEPEAMNELREARRWYDDEQPGLGGDLLVEVEMNIEHALRWPELAPRLLVPGYRRLRHP</sequence>
<proteinExistence type="predicted"/>